<dbReference type="InterPro" id="IPR027417">
    <property type="entry name" value="P-loop_NTPase"/>
</dbReference>
<keyword evidence="6" id="KW-0239">DNA-directed DNA polymerase</keyword>
<dbReference type="Proteomes" id="UP000034849">
    <property type="component" value="Unassembled WGS sequence"/>
</dbReference>
<dbReference type="GO" id="GO:0006261">
    <property type="term" value="P:DNA-templated DNA replication"/>
    <property type="evidence" value="ECO:0007669"/>
    <property type="project" value="TreeGrafter"/>
</dbReference>
<evidence type="ECO:0000256" key="7">
    <source>
        <dbReference type="ARBA" id="ARBA00034754"/>
    </source>
</evidence>
<gene>
    <name evidence="11" type="ORF">US42_C0008G0006</name>
</gene>
<dbReference type="GO" id="GO:0003887">
    <property type="term" value="F:DNA-directed DNA polymerase activity"/>
    <property type="evidence" value="ECO:0007669"/>
    <property type="project" value="UniProtKB-KW"/>
</dbReference>
<dbReference type="GO" id="GO:0003677">
    <property type="term" value="F:DNA binding"/>
    <property type="evidence" value="ECO:0007669"/>
    <property type="project" value="InterPro"/>
</dbReference>
<dbReference type="Gene3D" id="1.10.8.60">
    <property type="match status" value="1"/>
</dbReference>
<evidence type="ECO:0000256" key="3">
    <source>
        <dbReference type="ARBA" id="ARBA00022679"/>
    </source>
</evidence>
<reference evidence="11 12" key="1">
    <citation type="journal article" date="2015" name="Nature">
        <title>rRNA introns, odd ribosomes, and small enigmatic genomes across a large radiation of phyla.</title>
        <authorList>
            <person name="Brown C.T."/>
            <person name="Hug L.A."/>
            <person name="Thomas B.C."/>
            <person name="Sharon I."/>
            <person name="Castelle C.J."/>
            <person name="Singh A."/>
            <person name="Wilkins M.J."/>
            <person name="Williams K.H."/>
            <person name="Banfield J.F."/>
        </authorList>
    </citation>
    <scope>NUCLEOTIDE SEQUENCE [LARGE SCALE GENOMIC DNA]</scope>
</reference>
<feature type="domain" description="DNA polymerase III delta N-terminal" evidence="9">
    <location>
        <begin position="4"/>
        <end position="114"/>
    </location>
</feature>
<keyword evidence="5" id="KW-0235">DNA replication</keyword>
<evidence type="ECO:0000256" key="8">
    <source>
        <dbReference type="ARBA" id="ARBA00049244"/>
    </source>
</evidence>
<comment type="similarity">
    <text evidence="7">Belongs to the DNA polymerase HolA subunit family.</text>
</comment>
<dbReference type="SUPFAM" id="SSF52540">
    <property type="entry name" value="P-loop containing nucleoside triphosphate hydrolases"/>
    <property type="match status" value="1"/>
</dbReference>
<dbReference type="SUPFAM" id="SSF48019">
    <property type="entry name" value="post-AAA+ oligomerization domain-like"/>
    <property type="match status" value="1"/>
</dbReference>
<sequence length="323" mass="37247">MLIFLYGADSYRSQEHLKKLVEKFKKERDPQSLNVHILDCEKIEDKAILEELGNAPFLAEKKLIILKKLLTTAKKGDLQTTLLEKIKNKKISDDNIVIFWEEDLKPKTNVAKELYSLLTKEKFSQEFIPFTGTKLTTWINTLITENNAKISQKALDYLVSNIGNDPWLLNSLIKQLASYKIGEEITVEDIKLFLPEKIDDSIFNLVDAIIAKQKSTIFSMIKEQYRLGKDPLYILAMLTRQIKILLQIRDEFEKNDVLKSDELAKKLGIHPFVIKKSLPLVKHFTKENLLKIYQDLLALDTQIKTGLEDQSLLLDLLVSKLCL</sequence>
<protein>
    <recommendedName>
        <fullName evidence="2">DNA polymerase III subunit delta</fullName>
        <ecNumber evidence="1">2.7.7.7</ecNumber>
    </recommendedName>
</protein>
<dbReference type="NCBIfam" id="TIGR01128">
    <property type="entry name" value="holA"/>
    <property type="match status" value="1"/>
</dbReference>
<keyword evidence="4" id="KW-0548">Nucleotidyltransferase</keyword>
<accession>A0A0G0GMW2</accession>
<evidence type="ECO:0000256" key="2">
    <source>
        <dbReference type="ARBA" id="ARBA00017703"/>
    </source>
</evidence>
<dbReference type="Gene3D" id="3.40.50.300">
    <property type="entry name" value="P-loop containing nucleotide triphosphate hydrolases"/>
    <property type="match status" value="1"/>
</dbReference>
<evidence type="ECO:0000313" key="12">
    <source>
        <dbReference type="Proteomes" id="UP000034849"/>
    </source>
</evidence>
<evidence type="ECO:0000256" key="6">
    <source>
        <dbReference type="ARBA" id="ARBA00022932"/>
    </source>
</evidence>
<name>A0A0G0GMW2_9BACT</name>
<dbReference type="STRING" id="1619046.US42_C0008G0006"/>
<evidence type="ECO:0000313" key="11">
    <source>
        <dbReference type="EMBL" id="KKQ27495.1"/>
    </source>
</evidence>
<evidence type="ECO:0000259" key="9">
    <source>
        <dbReference type="Pfam" id="PF06144"/>
    </source>
</evidence>
<dbReference type="GO" id="GO:0009360">
    <property type="term" value="C:DNA polymerase III complex"/>
    <property type="evidence" value="ECO:0007669"/>
    <property type="project" value="InterPro"/>
</dbReference>
<dbReference type="PANTHER" id="PTHR34388">
    <property type="entry name" value="DNA POLYMERASE III SUBUNIT DELTA"/>
    <property type="match status" value="1"/>
</dbReference>
<dbReference type="InterPro" id="IPR005790">
    <property type="entry name" value="DNA_polIII_delta"/>
</dbReference>
<evidence type="ECO:0000259" key="10">
    <source>
        <dbReference type="Pfam" id="PF21694"/>
    </source>
</evidence>
<proteinExistence type="inferred from homology"/>
<dbReference type="Pfam" id="PF21694">
    <property type="entry name" value="DNA_pol3_delta_C"/>
    <property type="match status" value="1"/>
</dbReference>
<feature type="domain" description="DNA polymerase III delta subunit-like C-terminal" evidence="10">
    <location>
        <begin position="200"/>
        <end position="320"/>
    </location>
</feature>
<organism evidence="11 12">
    <name type="scientific">Candidatus Magasanikbacteria bacterium GW2011_GWC2_37_14</name>
    <dbReference type="NCBI Taxonomy" id="1619046"/>
    <lineage>
        <taxon>Bacteria</taxon>
        <taxon>Candidatus Magasanikiibacteriota</taxon>
    </lineage>
</organism>
<dbReference type="PANTHER" id="PTHR34388:SF1">
    <property type="entry name" value="DNA POLYMERASE III SUBUNIT DELTA"/>
    <property type="match status" value="1"/>
</dbReference>
<dbReference type="InterPro" id="IPR008921">
    <property type="entry name" value="DNA_pol3_clamp-load_cplx_C"/>
</dbReference>
<dbReference type="EMBL" id="LBSX01000008">
    <property type="protein sequence ID" value="KKQ27495.1"/>
    <property type="molecule type" value="Genomic_DNA"/>
</dbReference>
<evidence type="ECO:0000256" key="1">
    <source>
        <dbReference type="ARBA" id="ARBA00012417"/>
    </source>
</evidence>
<dbReference type="Gene3D" id="1.20.272.10">
    <property type="match status" value="1"/>
</dbReference>
<evidence type="ECO:0000256" key="4">
    <source>
        <dbReference type="ARBA" id="ARBA00022695"/>
    </source>
</evidence>
<comment type="caution">
    <text evidence="11">The sequence shown here is derived from an EMBL/GenBank/DDBJ whole genome shotgun (WGS) entry which is preliminary data.</text>
</comment>
<dbReference type="AlphaFoldDB" id="A0A0G0GMW2"/>
<evidence type="ECO:0000256" key="5">
    <source>
        <dbReference type="ARBA" id="ARBA00022705"/>
    </source>
</evidence>
<keyword evidence="3" id="KW-0808">Transferase</keyword>
<comment type="catalytic activity">
    <reaction evidence="8">
        <text>DNA(n) + a 2'-deoxyribonucleoside 5'-triphosphate = DNA(n+1) + diphosphate</text>
        <dbReference type="Rhea" id="RHEA:22508"/>
        <dbReference type="Rhea" id="RHEA-COMP:17339"/>
        <dbReference type="Rhea" id="RHEA-COMP:17340"/>
        <dbReference type="ChEBI" id="CHEBI:33019"/>
        <dbReference type="ChEBI" id="CHEBI:61560"/>
        <dbReference type="ChEBI" id="CHEBI:173112"/>
        <dbReference type="EC" id="2.7.7.7"/>
    </reaction>
</comment>
<dbReference type="InterPro" id="IPR010372">
    <property type="entry name" value="DNA_pol3_delta_N"/>
</dbReference>
<dbReference type="Pfam" id="PF06144">
    <property type="entry name" value="DNA_pol3_delta"/>
    <property type="match status" value="1"/>
</dbReference>
<dbReference type="EC" id="2.7.7.7" evidence="1"/>
<dbReference type="InterPro" id="IPR048466">
    <property type="entry name" value="DNA_pol3_delta-like_C"/>
</dbReference>